<evidence type="ECO:0000313" key="6">
    <source>
        <dbReference type="EMBL" id="PSL05148.1"/>
    </source>
</evidence>
<dbReference type="AlphaFoldDB" id="A0A2P8E6U0"/>
<dbReference type="InterPro" id="IPR006059">
    <property type="entry name" value="SBP"/>
</dbReference>
<comment type="caution">
    <text evidence="6">The sequence shown here is derived from an EMBL/GenBank/DDBJ whole genome shotgun (WGS) entry which is preliminary data.</text>
</comment>
<dbReference type="PANTHER" id="PTHR43649:SF33">
    <property type="entry name" value="POLYGALACTURONAN_RHAMNOGALACTURONAN-BINDING PROTEIN YTCQ"/>
    <property type="match status" value="1"/>
</dbReference>
<evidence type="ECO:0000256" key="1">
    <source>
        <dbReference type="ARBA" id="ARBA00022475"/>
    </source>
</evidence>
<keyword evidence="7" id="KW-1185">Reference proteome</keyword>
<evidence type="ECO:0000256" key="5">
    <source>
        <dbReference type="ARBA" id="ARBA00023288"/>
    </source>
</evidence>
<dbReference type="CDD" id="cd13585">
    <property type="entry name" value="PBP2_TMBP_like"/>
    <property type="match status" value="1"/>
</dbReference>
<dbReference type="Proteomes" id="UP000243528">
    <property type="component" value="Unassembled WGS sequence"/>
</dbReference>
<dbReference type="OrthoDB" id="2531053at2"/>
<proteinExistence type="predicted"/>
<gene>
    <name evidence="6" type="ORF">CLV30_10410</name>
</gene>
<name>A0A2P8E6U0_9ACTN</name>
<keyword evidence="5" id="KW-0449">Lipoprotein</keyword>
<evidence type="ECO:0000256" key="4">
    <source>
        <dbReference type="ARBA" id="ARBA00023139"/>
    </source>
</evidence>
<accession>A0A2P8E6U0</accession>
<dbReference type="InterPro" id="IPR006311">
    <property type="entry name" value="TAT_signal"/>
</dbReference>
<evidence type="ECO:0000256" key="2">
    <source>
        <dbReference type="ARBA" id="ARBA00022729"/>
    </source>
</evidence>
<reference evidence="6 7" key="1">
    <citation type="submission" date="2018-03" db="EMBL/GenBank/DDBJ databases">
        <title>Genomic Encyclopedia of Archaeal and Bacterial Type Strains, Phase II (KMG-II): from individual species to whole genera.</title>
        <authorList>
            <person name="Goeker M."/>
        </authorList>
    </citation>
    <scope>NUCLEOTIDE SEQUENCE [LARGE SCALE GENOMIC DNA]</scope>
    <source>
        <strain evidence="6 7">DSM 45211</strain>
    </source>
</reference>
<dbReference type="EMBL" id="PYGE01000004">
    <property type="protein sequence ID" value="PSL05148.1"/>
    <property type="molecule type" value="Genomic_DNA"/>
</dbReference>
<dbReference type="InterPro" id="IPR050490">
    <property type="entry name" value="Bact_solute-bd_prot1"/>
</dbReference>
<dbReference type="SUPFAM" id="SSF53850">
    <property type="entry name" value="Periplasmic binding protein-like II"/>
    <property type="match status" value="1"/>
</dbReference>
<evidence type="ECO:0000313" key="7">
    <source>
        <dbReference type="Proteomes" id="UP000243528"/>
    </source>
</evidence>
<dbReference type="RefSeq" id="WP_106536426.1">
    <property type="nucleotide sequence ID" value="NZ_ML142899.1"/>
</dbReference>
<evidence type="ECO:0000256" key="3">
    <source>
        <dbReference type="ARBA" id="ARBA00023136"/>
    </source>
</evidence>
<keyword evidence="3" id="KW-0472">Membrane</keyword>
<protein>
    <submittedName>
        <fullName evidence="6">Carbohydrate ABC transporter substrate-binding protein (CUT1 family)</fullName>
    </submittedName>
</protein>
<keyword evidence="1" id="KW-1003">Cell membrane</keyword>
<dbReference type="PANTHER" id="PTHR43649">
    <property type="entry name" value="ARABINOSE-BINDING PROTEIN-RELATED"/>
    <property type="match status" value="1"/>
</dbReference>
<sequence>MTGSADTITQTRTLSRRTFLRAAATTAAVPAGLSLAGCGGSDGGSTKGALSFVYMGDAEQQDQFEKLFAEFNKVHPEIELDAQGIPSGNWATFANTVSTRIAGGQVPDIVQIATEGQRIFASKGLLEPLDDFIAQDKKLVDDYFADINPNLVKWNTEYASHDGQTYYMPGGFNTMCLYVNTEIFAAAGVEIPAEGTWTWDEFAAAGERIKQKTGAFLIPANSGYFTDVMPWLTTNGTSPLNADWSAATLDSPEAAEAAAFVRDLVEAGLAPEPGGQFDAPSQMKQGKLATLGGGRWPVIDLRRLGLVEKTMVMAWPTRTGHGSPIGWDAWPIMKASKNKEDAWTFLKFLISKEAASFFATLGGTIVPARRSVAASPDFLDNAPAHSERLSEAVSYATPIPSPDRGAECQQVIEEAWLKVLSGNGAADETLAAANEKLGTLL</sequence>
<organism evidence="6 7">
    <name type="scientific">Haloactinopolyspora alba</name>
    <dbReference type="NCBI Taxonomy" id="648780"/>
    <lineage>
        <taxon>Bacteria</taxon>
        <taxon>Bacillati</taxon>
        <taxon>Actinomycetota</taxon>
        <taxon>Actinomycetes</taxon>
        <taxon>Jiangellales</taxon>
        <taxon>Jiangellaceae</taxon>
        <taxon>Haloactinopolyspora</taxon>
    </lineage>
</organism>
<dbReference type="Pfam" id="PF01547">
    <property type="entry name" value="SBP_bac_1"/>
    <property type="match status" value="1"/>
</dbReference>
<keyword evidence="4" id="KW-0564">Palmitate</keyword>
<keyword evidence="2" id="KW-0732">Signal</keyword>
<dbReference type="PROSITE" id="PS51318">
    <property type="entry name" value="TAT"/>
    <property type="match status" value="1"/>
</dbReference>
<dbReference type="Gene3D" id="3.40.190.10">
    <property type="entry name" value="Periplasmic binding protein-like II"/>
    <property type="match status" value="1"/>
</dbReference>